<evidence type="ECO:0000313" key="1">
    <source>
        <dbReference type="EMBL" id="MBX56948.1"/>
    </source>
</evidence>
<name>A0A2P2PQD3_RHIMU</name>
<dbReference type="EMBL" id="GGEC01076464">
    <property type="protein sequence ID" value="MBX56948.1"/>
    <property type="molecule type" value="Transcribed_RNA"/>
</dbReference>
<proteinExistence type="predicted"/>
<organism evidence="1">
    <name type="scientific">Rhizophora mucronata</name>
    <name type="common">Asiatic mangrove</name>
    <dbReference type="NCBI Taxonomy" id="61149"/>
    <lineage>
        <taxon>Eukaryota</taxon>
        <taxon>Viridiplantae</taxon>
        <taxon>Streptophyta</taxon>
        <taxon>Embryophyta</taxon>
        <taxon>Tracheophyta</taxon>
        <taxon>Spermatophyta</taxon>
        <taxon>Magnoliopsida</taxon>
        <taxon>eudicotyledons</taxon>
        <taxon>Gunneridae</taxon>
        <taxon>Pentapetalae</taxon>
        <taxon>rosids</taxon>
        <taxon>fabids</taxon>
        <taxon>Malpighiales</taxon>
        <taxon>Rhizophoraceae</taxon>
        <taxon>Rhizophora</taxon>
    </lineage>
</organism>
<accession>A0A2P2PQD3</accession>
<protein>
    <submittedName>
        <fullName evidence="1">Uncharacterized protein</fullName>
    </submittedName>
</protein>
<dbReference type="AlphaFoldDB" id="A0A2P2PQD3"/>
<sequence>MLIVWFTENICLCLPVELRGSKTLKPRHSPTF</sequence>
<reference evidence="1" key="1">
    <citation type="submission" date="2018-02" db="EMBL/GenBank/DDBJ databases">
        <title>Rhizophora mucronata_Transcriptome.</title>
        <authorList>
            <person name="Meera S.P."/>
            <person name="Sreeshan A."/>
            <person name="Augustine A."/>
        </authorList>
    </citation>
    <scope>NUCLEOTIDE SEQUENCE</scope>
    <source>
        <tissue evidence="1">Leaf</tissue>
    </source>
</reference>